<dbReference type="Gene3D" id="3.30.559.30">
    <property type="entry name" value="Nonribosomal peptide synthetase, condensation domain"/>
    <property type="match status" value="1"/>
</dbReference>
<dbReference type="Pfam" id="PF00668">
    <property type="entry name" value="Condensation"/>
    <property type="match status" value="1"/>
</dbReference>
<dbReference type="PANTHER" id="PTHR45527:SF1">
    <property type="entry name" value="FATTY ACID SYNTHASE"/>
    <property type="match status" value="1"/>
</dbReference>
<dbReference type="GO" id="GO:0031177">
    <property type="term" value="F:phosphopantetheine binding"/>
    <property type="evidence" value="ECO:0007669"/>
    <property type="project" value="TreeGrafter"/>
</dbReference>
<sequence length="237" mass="27020">MRPWHAQYDGLYILIIFRSLLEGYHETTMSSSGLLFFRFFSFKPQRIQERVMMGPPQFPNRTTPATLVGSVWAMLLSLITGKQDVIYGHVVSGRNSALPGIEKRVGPCLNFVPVRVRIFPTRTPAELLHPCTDWPIELDYDTVIQHQNIDEYADVRFSGDESRIQFFENPSLLPPSIHMISYPRGDRLEIMLITHTHIMSLNTATRLLDGLCTIIWKLTDGADTCFSSCMEDVELGV</sequence>
<proteinExistence type="predicted"/>
<gene>
    <name evidence="2" type="ORF">B0J13DRAFT_587076</name>
</gene>
<keyword evidence="3" id="KW-1185">Reference proteome</keyword>
<organism evidence="2 3">
    <name type="scientific">Dactylonectria estremocensis</name>
    <dbReference type="NCBI Taxonomy" id="1079267"/>
    <lineage>
        <taxon>Eukaryota</taxon>
        <taxon>Fungi</taxon>
        <taxon>Dikarya</taxon>
        <taxon>Ascomycota</taxon>
        <taxon>Pezizomycotina</taxon>
        <taxon>Sordariomycetes</taxon>
        <taxon>Hypocreomycetidae</taxon>
        <taxon>Hypocreales</taxon>
        <taxon>Nectriaceae</taxon>
        <taxon>Dactylonectria</taxon>
    </lineage>
</organism>
<evidence type="ECO:0000313" key="3">
    <source>
        <dbReference type="Proteomes" id="UP000717696"/>
    </source>
</evidence>
<protein>
    <recommendedName>
        <fullName evidence="1">Condensation domain-containing protein</fullName>
    </recommendedName>
</protein>
<dbReference type="Proteomes" id="UP000717696">
    <property type="component" value="Unassembled WGS sequence"/>
</dbReference>
<dbReference type="InterPro" id="IPR001242">
    <property type="entry name" value="Condensation_dom"/>
</dbReference>
<feature type="domain" description="Condensation" evidence="1">
    <location>
        <begin position="61"/>
        <end position="129"/>
    </location>
</feature>
<evidence type="ECO:0000313" key="2">
    <source>
        <dbReference type="EMBL" id="KAH7136947.1"/>
    </source>
</evidence>
<reference evidence="2" key="1">
    <citation type="journal article" date="2021" name="Nat. Commun.">
        <title>Genetic determinants of endophytism in the Arabidopsis root mycobiome.</title>
        <authorList>
            <person name="Mesny F."/>
            <person name="Miyauchi S."/>
            <person name="Thiergart T."/>
            <person name="Pickel B."/>
            <person name="Atanasova L."/>
            <person name="Karlsson M."/>
            <person name="Huettel B."/>
            <person name="Barry K.W."/>
            <person name="Haridas S."/>
            <person name="Chen C."/>
            <person name="Bauer D."/>
            <person name="Andreopoulos W."/>
            <person name="Pangilinan J."/>
            <person name="LaButti K."/>
            <person name="Riley R."/>
            <person name="Lipzen A."/>
            <person name="Clum A."/>
            <person name="Drula E."/>
            <person name="Henrissat B."/>
            <person name="Kohler A."/>
            <person name="Grigoriev I.V."/>
            <person name="Martin F.M."/>
            <person name="Hacquard S."/>
        </authorList>
    </citation>
    <scope>NUCLEOTIDE SEQUENCE</scope>
    <source>
        <strain evidence="2">MPI-CAGE-AT-0021</strain>
    </source>
</reference>
<dbReference type="EMBL" id="JAGMUU010000016">
    <property type="protein sequence ID" value="KAH7136947.1"/>
    <property type="molecule type" value="Genomic_DNA"/>
</dbReference>
<dbReference type="SUPFAM" id="SSF52777">
    <property type="entry name" value="CoA-dependent acyltransferases"/>
    <property type="match status" value="1"/>
</dbReference>
<evidence type="ECO:0000259" key="1">
    <source>
        <dbReference type="Pfam" id="PF00668"/>
    </source>
</evidence>
<name>A0A9P9EH08_9HYPO</name>
<comment type="caution">
    <text evidence="2">The sequence shown here is derived from an EMBL/GenBank/DDBJ whole genome shotgun (WGS) entry which is preliminary data.</text>
</comment>
<dbReference type="GO" id="GO:0005737">
    <property type="term" value="C:cytoplasm"/>
    <property type="evidence" value="ECO:0007669"/>
    <property type="project" value="TreeGrafter"/>
</dbReference>
<dbReference type="GO" id="GO:0003824">
    <property type="term" value="F:catalytic activity"/>
    <property type="evidence" value="ECO:0007669"/>
    <property type="project" value="InterPro"/>
</dbReference>
<dbReference type="AlphaFoldDB" id="A0A9P9EH08"/>
<dbReference type="GO" id="GO:0044550">
    <property type="term" value="P:secondary metabolite biosynthetic process"/>
    <property type="evidence" value="ECO:0007669"/>
    <property type="project" value="TreeGrafter"/>
</dbReference>
<accession>A0A9P9EH08</accession>
<dbReference type="GO" id="GO:0043041">
    <property type="term" value="P:amino acid activation for nonribosomal peptide biosynthetic process"/>
    <property type="evidence" value="ECO:0007669"/>
    <property type="project" value="TreeGrafter"/>
</dbReference>
<dbReference type="OrthoDB" id="5153703at2759"/>
<dbReference type="PANTHER" id="PTHR45527">
    <property type="entry name" value="NONRIBOSOMAL PEPTIDE SYNTHETASE"/>
    <property type="match status" value="1"/>
</dbReference>